<dbReference type="Proteomes" id="UP000005408">
    <property type="component" value="Unassembled WGS sequence"/>
</dbReference>
<keyword evidence="3" id="KW-1185">Reference proteome</keyword>
<proteinExistence type="predicted"/>
<feature type="region of interest" description="Disordered" evidence="1">
    <location>
        <begin position="79"/>
        <end position="109"/>
    </location>
</feature>
<dbReference type="EnsemblMetazoa" id="G7203.1">
    <property type="protein sequence ID" value="G7203.1:cds"/>
    <property type="gene ID" value="G7203"/>
</dbReference>
<organism evidence="2 3">
    <name type="scientific">Magallana gigas</name>
    <name type="common">Pacific oyster</name>
    <name type="synonym">Crassostrea gigas</name>
    <dbReference type="NCBI Taxonomy" id="29159"/>
    <lineage>
        <taxon>Eukaryota</taxon>
        <taxon>Metazoa</taxon>
        <taxon>Spiralia</taxon>
        <taxon>Lophotrochozoa</taxon>
        <taxon>Mollusca</taxon>
        <taxon>Bivalvia</taxon>
        <taxon>Autobranchia</taxon>
        <taxon>Pteriomorphia</taxon>
        <taxon>Ostreida</taxon>
        <taxon>Ostreoidea</taxon>
        <taxon>Ostreidae</taxon>
        <taxon>Magallana</taxon>
    </lineage>
</organism>
<feature type="compositionally biased region" description="Polar residues" evidence="1">
    <location>
        <begin position="96"/>
        <end position="109"/>
    </location>
</feature>
<evidence type="ECO:0000313" key="3">
    <source>
        <dbReference type="Proteomes" id="UP000005408"/>
    </source>
</evidence>
<sequence>MQREILIFDYLTDKATVIVPEKFLGTLWKIEVKRGDVKCSAINTPPDVQVYIKDRSCEMAFSSESSTLIHSTMPVHSMNTSGSPSSMMHSTMPAHSKQTSIKPTRTTQELPDRVNDRKLSLHVNTKCYSVCYLLGAYSIFENNSEEDSSDESLRLDLYAESGESDDDLCVTSAHTTIPINFVFVKTRKERLCELLDIPLCGETDFDQIHSTLEDGREFEGTRIMKIAEVNAPRLDLSEFEDFELLQIVKSRLSCNAIERKQRTRIILGSKECYV</sequence>
<dbReference type="AlphaFoldDB" id="A0A8W8NU38"/>
<reference evidence="2" key="1">
    <citation type="submission" date="2022-08" db="UniProtKB">
        <authorList>
            <consortium name="EnsemblMetazoa"/>
        </authorList>
    </citation>
    <scope>IDENTIFICATION</scope>
    <source>
        <strain evidence="2">05x7-T-G4-1.051#20</strain>
    </source>
</reference>
<accession>A0A8W8NU38</accession>
<protein>
    <submittedName>
        <fullName evidence="2">Uncharacterized protein</fullName>
    </submittedName>
</protein>
<name>A0A8W8NU38_MAGGI</name>
<evidence type="ECO:0000256" key="1">
    <source>
        <dbReference type="SAM" id="MobiDB-lite"/>
    </source>
</evidence>
<evidence type="ECO:0000313" key="2">
    <source>
        <dbReference type="EnsemblMetazoa" id="G7203.1:cds"/>
    </source>
</evidence>
<feature type="compositionally biased region" description="Polar residues" evidence="1">
    <location>
        <begin position="79"/>
        <end position="89"/>
    </location>
</feature>